<dbReference type="PROSITE" id="PS00324">
    <property type="entry name" value="ASPARTOKINASE"/>
    <property type="match status" value="1"/>
</dbReference>
<dbReference type="EC" id="2.7.2.4" evidence="2"/>
<organism evidence="9 10">
    <name type="scientific">Candidatus Erysipelatoclostridium merdavium</name>
    <dbReference type="NCBI Taxonomy" id="2838566"/>
    <lineage>
        <taxon>Bacteria</taxon>
        <taxon>Bacillati</taxon>
        <taxon>Bacillota</taxon>
        <taxon>Erysipelotrichia</taxon>
        <taxon>Erysipelotrichales</taxon>
        <taxon>Erysipelotrichales incertae sedis</taxon>
    </lineage>
</organism>
<dbReference type="Proteomes" id="UP000886724">
    <property type="component" value="Unassembled WGS sequence"/>
</dbReference>
<feature type="domain" description="Aspartate/glutamate/uridylate kinase" evidence="8">
    <location>
        <begin position="1"/>
        <end position="174"/>
    </location>
</feature>
<dbReference type="GO" id="GO:0004072">
    <property type="term" value="F:aspartate kinase activity"/>
    <property type="evidence" value="ECO:0007669"/>
    <property type="project" value="UniProtKB-EC"/>
</dbReference>
<comment type="catalytic activity">
    <reaction evidence="7">
        <text>L-aspartate + ATP = 4-phospho-L-aspartate + ADP</text>
        <dbReference type="Rhea" id="RHEA:23776"/>
        <dbReference type="ChEBI" id="CHEBI:29991"/>
        <dbReference type="ChEBI" id="CHEBI:30616"/>
        <dbReference type="ChEBI" id="CHEBI:57535"/>
        <dbReference type="ChEBI" id="CHEBI:456216"/>
        <dbReference type="EC" id="2.7.2.4"/>
    </reaction>
</comment>
<evidence type="ECO:0000313" key="10">
    <source>
        <dbReference type="Proteomes" id="UP000886724"/>
    </source>
</evidence>
<evidence type="ECO:0000256" key="7">
    <source>
        <dbReference type="ARBA" id="ARBA00047872"/>
    </source>
</evidence>
<evidence type="ECO:0000256" key="1">
    <source>
        <dbReference type="ARBA" id="ARBA00010122"/>
    </source>
</evidence>
<evidence type="ECO:0000259" key="8">
    <source>
        <dbReference type="Pfam" id="PF00696"/>
    </source>
</evidence>
<dbReference type="SUPFAM" id="SSF53633">
    <property type="entry name" value="Carbamate kinase-like"/>
    <property type="match status" value="1"/>
</dbReference>
<dbReference type="EMBL" id="DXET01000223">
    <property type="protein sequence ID" value="HIX82275.1"/>
    <property type="molecule type" value="Genomic_DNA"/>
</dbReference>
<evidence type="ECO:0000256" key="2">
    <source>
        <dbReference type="ARBA" id="ARBA00013059"/>
    </source>
</evidence>
<accession>A0A9D1XN01</accession>
<name>A0A9D1XN01_9FIRM</name>
<evidence type="ECO:0000313" key="9">
    <source>
        <dbReference type="EMBL" id="HIX82275.1"/>
    </source>
</evidence>
<dbReference type="Pfam" id="PF00696">
    <property type="entry name" value="AA_kinase"/>
    <property type="match status" value="1"/>
</dbReference>
<evidence type="ECO:0000256" key="5">
    <source>
        <dbReference type="ARBA" id="ARBA00022777"/>
    </source>
</evidence>
<protein>
    <recommendedName>
        <fullName evidence="2">aspartate kinase</fullName>
        <ecNumber evidence="2">2.7.2.4</ecNumber>
    </recommendedName>
</protein>
<dbReference type="PANTHER" id="PTHR21499:SF3">
    <property type="entry name" value="ASPARTOKINASE"/>
    <property type="match status" value="1"/>
</dbReference>
<evidence type="ECO:0000256" key="4">
    <source>
        <dbReference type="ARBA" id="ARBA00022741"/>
    </source>
</evidence>
<dbReference type="GO" id="GO:0005829">
    <property type="term" value="C:cytosol"/>
    <property type="evidence" value="ECO:0007669"/>
    <property type="project" value="TreeGrafter"/>
</dbReference>
<dbReference type="Gene3D" id="3.40.1160.10">
    <property type="entry name" value="Acetylglutamate kinase-like"/>
    <property type="match status" value="1"/>
</dbReference>
<evidence type="ECO:0000256" key="3">
    <source>
        <dbReference type="ARBA" id="ARBA00022679"/>
    </source>
</evidence>
<dbReference type="InterPro" id="IPR018042">
    <property type="entry name" value="Aspartate_kinase_CS"/>
</dbReference>
<dbReference type="PANTHER" id="PTHR21499">
    <property type="entry name" value="ASPARTATE KINASE"/>
    <property type="match status" value="1"/>
</dbReference>
<reference evidence="9" key="1">
    <citation type="journal article" date="2021" name="PeerJ">
        <title>Extensive microbial diversity within the chicken gut microbiome revealed by metagenomics and culture.</title>
        <authorList>
            <person name="Gilroy R."/>
            <person name="Ravi A."/>
            <person name="Getino M."/>
            <person name="Pursley I."/>
            <person name="Horton D.L."/>
            <person name="Alikhan N.F."/>
            <person name="Baker D."/>
            <person name="Gharbi K."/>
            <person name="Hall N."/>
            <person name="Watson M."/>
            <person name="Adriaenssens E.M."/>
            <person name="Foster-Nyarko E."/>
            <person name="Jarju S."/>
            <person name="Secka A."/>
            <person name="Antonio M."/>
            <person name="Oren A."/>
            <person name="Chaudhuri R.R."/>
            <person name="La Ragione R."/>
            <person name="Hildebrand F."/>
            <person name="Pallen M.J."/>
        </authorList>
    </citation>
    <scope>NUCLEOTIDE SEQUENCE</scope>
    <source>
        <strain evidence="9">ChiGjej1B1-14440</strain>
    </source>
</reference>
<comment type="similarity">
    <text evidence="1">Belongs to the aspartokinase family.</text>
</comment>
<gene>
    <name evidence="9" type="ORF">H9980_09955</name>
</gene>
<dbReference type="AlphaFoldDB" id="A0A9D1XN01"/>
<reference evidence="9" key="2">
    <citation type="submission" date="2021-04" db="EMBL/GenBank/DDBJ databases">
        <authorList>
            <person name="Gilroy R."/>
        </authorList>
    </citation>
    <scope>NUCLEOTIDE SEQUENCE</scope>
    <source>
        <strain evidence="9">ChiGjej1B1-14440</strain>
    </source>
</reference>
<keyword evidence="3" id="KW-0808">Transferase</keyword>
<dbReference type="GO" id="GO:0009089">
    <property type="term" value="P:lysine biosynthetic process via diaminopimelate"/>
    <property type="evidence" value="ECO:0007669"/>
    <property type="project" value="TreeGrafter"/>
</dbReference>
<keyword evidence="4" id="KW-0547">Nucleotide-binding</keyword>
<dbReference type="GO" id="GO:0005524">
    <property type="term" value="F:ATP binding"/>
    <property type="evidence" value="ECO:0007669"/>
    <property type="project" value="UniProtKB-KW"/>
</dbReference>
<keyword evidence="5 9" id="KW-0418">Kinase</keyword>
<dbReference type="InterPro" id="IPR036393">
    <property type="entry name" value="AceGlu_kinase-like_sf"/>
</dbReference>
<dbReference type="GO" id="GO:0009090">
    <property type="term" value="P:homoserine biosynthetic process"/>
    <property type="evidence" value="ECO:0007669"/>
    <property type="project" value="TreeGrafter"/>
</dbReference>
<dbReference type="InterPro" id="IPR001048">
    <property type="entry name" value="Asp/Glu/Uridylate_kinase"/>
</dbReference>
<keyword evidence="6" id="KW-0067">ATP-binding</keyword>
<proteinExistence type="inferred from homology"/>
<evidence type="ECO:0000256" key="6">
    <source>
        <dbReference type="ARBA" id="ARBA00022840"/>
    </source>
</evidence>
<feature type="non-terminal residue" evidence="9">
    <location>
        <position position="175"/>
    </location>
</feature>
<sequence length="175" mass="19803">MIKVLKFGGTCLQNQESIDKVIEIIKKYADDKLLIVTSAMGRYPDPYATDTLKSLVSQVNSDEYSRLLSCGEIISSIILSNELKKQHLKAISVSSRQIELKTHKNKLVNVNQNRIKKYFETYDIIIVPGFQGIDNRGNLKILEKGDSDYTAAYLARRLNLDEVYIFSDVCGIYTG</sequence>
<comment type="caution">
    <text evidence="9">The sequence shown here is derived from an EMBL/GenBank/DDBJ whole genome shotgun (WGS) entry which is preliminary data.</text>
</comment>